<proteinExistence type="predicted"/>
<gene>
    <name evidence="4" type="ORF">D5H75_35230</name>
</gene>
<dbReference type="Pfam" id="PF01757">
    <property type="entry name" value="Acyl_transf_3"/>
    <property type="match status" value="1"/>
</dbReference>
<keyword evidence="4" id="KW-0012">Acyltransferase</keyword>
<dbReference type="Proteomes" id="UP000265768">
    <property type="component" value="Unassembled WGS sequence"/>
</dbReference>
<evidence type="ECO:0000313" key="4">
    <source>
        <dbReference type="EMBL" id="RJL22484.1"/>
    </source>
</evidence>
<keyword evidence="2" id="KW-0812">Transmembrane</keyword>
<feature type="domain" description="Acyltransferase 3" evidence="3">
    <location>
        <begin position="56"/>
        <end position="353"/>
    </location>
</feature>
<evidence type="ECO:0000256" key="2">
    <source>
        <dbReference type="SAM" id="Phobius"/>
    </source>
</evidence>
<feature type="transmembrane region" description="Helical" evidence="2">
    <location>
        <begin position="274"/>
        <end position="293"/>
    </location>
</feature>
<accession>A0A3A4A465</accession>
<dbReference type="AlphaFoldDB" id="A0A3A4A465"/>
<feature type="transmembrane region" description="Helical" evidence="2">
    <location>
        <begin position="118"/>
        <end position="136"/>
    </location>
</feature>
<evidence type="ECO:0000259" key="3">
    <source>
        <dbReference type="Pfam" id="PF01757"/>
    </source>
</evidence>
<organism evidence="4 5">
    <name type="scientific">Bailinhaonella thermotolerans</name>
    <dbReference type="NCBI Taxonomy" id="1070861"/>
    <lineage>
        <taxon>Bacteria</taxon>
        <taxon>Bacillati</taxon>
        <taxon>Actinomycetota</taxon>
        <taxon>Actinomycetes</taxon>
        <taxon>Streptosporangiales</taxon>
        <taxon>Streptosporangiaceae</taxon>
        <taxon>Bailinhaonella</taxon>
    </lineage>
</organism>
<dbReference type="PANTHER" id="PTHR37312:SF1">
    <property type="entry name" value="MEMBRANE-BOUND ACYLTRANSFERASE YKRP-RELATED"/>
    <property type="match status" value="1"/>
</dbReference>
<sequence length="380" mass="42669">MSQITQAPDQPRETPGRSGEPRPESRPESPPPAPGRAGEAPGRPAPAPRKTRDPLLDNVKFLAIILVVAGHLIEDLRDQPVARAIYLFIYSFHMPVFIIVAGYLSRGWSFSGGKARKLITNIAVPYAIFETAYSVFSRVVGGANTKITLLDPHFLTWFLISLFAWRLSTPVWQQLRWPLPIAVIIAILSGMNELARELDMNRILGLLPFYVLGLTLRREHFELLKRPIARIAGWVVLAGAFGAVALFHKRLDGEWVYWRHGNAHLDVSDLKGSAIRLALYVGATVLAAAFIAVVPRRQTWFTPLGAATLYAYLLHGFLMKFLEYRDWTQAAMLDTVPGVLAMMVVGFIVSTVLCTEPVRKLFGWAVEPKMRWAFTRLRRY</sequence>
<dbReference type="EMBL" id="QZEY01000022">
    <property type="protein sequence ID" value="RJL22484.1"/>
    <property type="molecule type" value="Genomic_DNA"/>
</dbReference>
<protein>
    <submittedName>
        <fullName evidence="4">Acyltransferase</fullName>
    </submittedName>
</protein>
<reference evidence="4 5" key="1">
    <citation type="submission" date="2018-09" db="EMBL/GenBank/DDBJ databases">
        <title>YIM 75507 draft genome.</title>
        <authorList>
            <person name="Tang S."/>
            <person name="Feng Y."/>
        </authorList>
    </citation>
    <scope>NUCLEOTIDE SEQUENCE [LARGE SCALE GENOMIC DNA]</scope>
    <source>
        <strain evidence="4 5">YIM 75507</strain>
    </source>
</reference>
<dbReference type="GO" id="GO:0016747">
    <property type="term" value="F:acyltransferase activity, transferring groups other than amino-acyl groups"/>
    <property type="evidence" value="ECO:0007669"/>
    <property type="project" value="InterPro"/>
</dbReference>
<dbReference type="PANTHER" id="PTHR37312">
    <property type="entry name" value="MEMBRANE-BOUND ACYLTRANSFERASE YKRP-RELATED"/>
    <property type="match status" value="1"/>
</dbReference>
<keyword evidence="5" id="KW-1185">Reference proteome</keyword>
<feature type="transmembrane region" description="Helical" evidence="2">
    <location>
        <begin position="228"/>
        <end position="248"/>
    </location>
</feature>
<feature type="transmembrane region" description="Helical" evidence="2">
    <location>
        <begin position="338"/>
        <end position="355"/>
    </location>
</feature>
<dbReference type="OrthoDB" id="6623990at2"/>
<dbReference type="InterPro" id="IPR052734">
    <property type="entry name" value="Nod_factor_acetyltransferase"/>
</dbReference>
<feature type="transmembrane region" description="Helical" evidence="2">
    <location>
        <begin position="85"/>
        <end position="106"/>
    </location>
</feature>
<keyword evidence="4" id="KW-0808">Transferase</keyword>
<feature type="compositionally biased region" description="Basic and acidic residues" evidence="1">
    <location>
        <begin position="10"/>
        <end position="27"/>
    </location>
</feature>
<feature type="region of interest" description="Disordered" evidence="1">
    <location>
        <begin position="1"/>
        <end position="52"/>
    </location>
</feature>
<feature type="transmembrane region" description="Helical" evidence="2">
    <location>
        <begin position="300"/>
        <end position="318"/>
    </location>
</feature>
<evidence type="ECO:0000313" key="5">
    <source>
        <dbReference type="Proteomes" id="UP000265768"/>
    </source>
</evidence>
<evidence type="ECO:0000256" key="1">
    <source>
        <dbReference type="SAM" id="MobiDB-lite"/>
    </source>
</evidence>
<name>A0A3A4A465_9ACTN</name>
<dbReference type="InterPro" id="IPR002656">
    <property type="entry name" value="Acyl_transf_3_dom"/>
</dbReference>
<dbReference type="RefSeq" id="WP_119930943.1">
    <property type="nucleotide sequence ID" value="NZ_QZEY01000022.1"/>
</dbReference>
<keyword evidence="2" id="KW-0472">Membrane</keyword>
<comment type="caution">
    <text evidence="4">The sequence shown here is derived from an EMBL/GenBank/DDBJ whole genome shotgun (WGS) entry which is preliminary data.</text>
</comment>
<keyword evidence="2" id="KW-1133">Transmembrane helix</keyword>